<evidence type="ECO:0000256" key="1">
    <source>
        <dbReference type="SAM" id="MobiDB-lite"/>
    </source>
</evidence>
<accession>A0AAD7GBU0</accession>
<protein>
    <recommendedName>
        <fullName evidence="6">Transmembrane protein</fullName>
    </recommendedName>
</protein>
<organism evidence="4 5">
    <name type="scientific">Mycena rosella</name>
    <name type="common">Pink bonnet</name>
    <name type="synonym">Agaricus rosellus</name>
    <dbReference type="NCBI Taxonomy" id="1033263"/>
    <lineage>
        <taxon>Eukaryota</taxon>
        <taxon>Fungi</taxon>
        <taxon>Dikarya</taxon>
        <taxon>Basidiomycota</taxon>
        <taxon>Agaricomycotina</taxon>
        <taxon>Agaricomycetes</taxon>
        <taxon>Agaricomycetidae</taxon>
        <taxon>Agaricales</taxon>
        <taxon>Marasmiineae</taxon>
        <taxon>Mycenaceae</taxon>
        <taxon>Mycena</taxon>
    </lineage>
</organism>
<evidence type="ECO:0008006" key="6">
    <source>
        <dbReference type="Google" id="ProtNLM"/>
    </source>
</evidence>
<feature type="compositionally biased region" description="Basic residues" evidence="1">
    <location>
        <begin position="165"/>
        <end position="176"/>
    </location>
</feature>
<evidence type="ECO:0000256" key="3">
    <source>
        <dbReference type="SAM" id="SignalP"/>
    </source>
</evidence>
<feature type="chain" id="PRO_5042001853" description="Transmembrane protein" evidence="3">
    <location>
        <begin position="50"/>
        <end position="470"/>
    </location>
</feature>
<keyword evidence="3" id="KW-0732">Signal</keyword>
<evidence type="ECO:0000313" key="4">
    <source>
        <dbReference type="EMBL" id="KAJ7687136.1"/>
    </source>
</evidence>
<keyword evidence="5" id="KW-1185">Reference proteome</keyword>
<feature type="compositionally biased region" description="Polar residues" evidence="1">
    <location>
        <begin position="293"/>
        <end position="312"/>
    </location>
</feature>
<keyword evidence="2" id="KW-0472">Membrane</keyword>
<reference evidence="4" key="1">
    <citation type="submission" date="2023-03" db="EMBL/GenBank/DDBJ databases">
        <title>Massive genome expansion in bonnet fungi (Mycena s.s.) driven by repeated elements and novel gene families across ecological guilds.</title>
        <authorList>
            <consortium name="Lawrence Berkeley National Laboratory"/>
            <person name="Harder C.B."/>
            <person name="Miyauchi S."/>
            <person name="Viragh M."/>
            <person name="Kuo A."/>
            <person name="Thoen E."/>
            <person name="Andreopoulos B."/>
            <person name="Lu D."/>
            <person name="Skrede I."/>
            <person name="Drula E."/>
            <person name="Henrissat B."/>
            <person name="Morin E."/>
            <person name="Kohler A."/>
            <person name="Barry K."/>
            <person name="LaButti K."/>
            <person name="Morin E."/>
            <person name="Salamov A."/>
            <person name="Lipzen A."/>
            <person name="Mereny Z."/>
            <person name="Hegedus B."/>
            <person name="Baldrian P."/>
            <person name="Stursova M."/>
            <person name="Weitz H."/>
            <person name="Taylor A."/>
            <person name="Grigoriev I.V."/>
            <person name="Nagy L.G."/>
            <person name="Martin F."/>
            <person name="Kauserud H."/>
        </authorList>
    </citation>
    <scope>NUCLEOTIDE SEQUENCE</scope>
    <source>
        <strain evidence="4">CBHHK067</strain>
    </source>
</reference>
<comment type="caution">
    <text evidence="4">The sequence shown here is derived from an EMBL/GenBank/DDBJ whole genome shotgun (WGS) entry which is preliminary data.</text>
</comment>
<feature type="transmembrane region" description="Helical" evidence="2">
    <location>
        <begin position="326"/>
        <end position="349"/>
    </location>
</feature>
<feature type="compositionally biased region" description="Low complexity" evidence="1">
    <location>
        <begin position="118"/>
        <end position="133"/>
    </location>
</feature>
<name>A0AAD7GBU0_MYCRO</name>
<sequence length="470" mass="49353">MTAHMVPLTFPHTSCASSPVAVCNFIIARMSRHAFCFSVLILMLCSARASQLNVTVDDSDPSIVYAPPTAWNSSAVVCTSCDNPPVLLALQKTYHKGVHMAPPDADDSSTALPPPTSTQPTSSTHPPTSTQKSPPTPSPPPDDDDPKIPPGTPDDDNDADDHSNKKSPNRRAAHRFPRVDLDDPGSADQPVSAHFNFTGTAVYIFCIQPMGLSFPPAPPSLMNLTFLLDDGPTATFIHQGSASSVGFVPNVNVFAKQGLEDGLHVLTLNLAPNSVFVLDYLVVTKDVAAAETSDVSPTPSAAPHSQISTPTPTAGDRTTKSGRASFAGALAGSLGVLGIISFGTAFSLIRRRQRAARRDQLEGRTAPPMAGPDTFIPRYFPGTVVSSTPPPYAPSDASSSSSLAQEPLLLRAHGPTYADIPPPLDDLAPPPFGVALAAPTVHIVDVAHMVALPASRATSLFAVEDDDDRA</sequence>
<proteinExistence type="predicted"/>
<evidence type="ECO:0000313" key="5">
    <source>
        <dbReference type="Proteomes" id="UP001221757"/>
    </source>
</evidence>
<gene>
    <name evidence="4" type="ORF">B0H17DRAFT_1332535</name>
</gene>
<dbReference type="Proteomes" id="UP001221757">
    <property type="component" value="Unassembled WGS sequence"/>
</dbReference>
<keyword evidence="2" id="KW-0812">Transmembrane</keyword>
<feature type="region of interest" description="Disordered" evidence="1">
    <location>
        <begin position="98"/>
        <end position="187"/>
    </location>
</feature>
<feature type="region of interest" description="Disordered" evidence="1">
    <location>
        <begin position="292"/>
        <end position="320"/>
    </location>
</feature>
<evidence type="ECO:0000256" key="2">
    <source>
        <dbReference type="SAM" id="Phobius"/>
    </source>
</evidence>
<dbReference type="AlphaFoldDB" id="A0AAD7GBU0"/>
<feature type="signal peptide" evidence="3">
    <location>
        <begin position="1"/>
        <end position="49"/>
    </location>
</feature>
<keyword evidence="2" id="KW-1133">Transmembrane helix</keyword>
<dbReference type="EMBL" id="JARKIE010000090">
    <property type="protein sequence ID" value="KAJ7687136.1"/>
    <property type="molecule type" value="Genomic_DNA"/>
</dbReference>